<name>A0AAE6X5A8_9PAST</name>
<dbReference type="InterPro" id="IPR005594">
    <property type="entry name" value="YadA_C"/>
</dbReference>
<dbReference type="Gene3D" id="3.30.1300.30">
    <property type="entry name" value="GSPII I/J protein-like"/>
    <property type="match status" value="1"/>
</dbReference>
<evidence type="ECO:0000313" key="13">
    <source>
        <dbReference type="Proteomes" id="UP000276901"/>
    </source>
</evidence>
<dbReference type="RefSeq" id="WP_123957003.1">
    <property type="nucleotide sequence ID" value="NZ_CP015029.1"/>
</dbReference>
<reference evidence="12 13" key="2">
    <citation type="submission" date="2018-11" db="EMBL/GenBank/DDBJ databases">
        <title>Genomic Encyclopedia of Type Strains, Phase IV (KMG-IV): sequencing the most valuable type-strain genomes for metagenomic binning, comparative biology and taxonomic classification.</title>
        <authorList>
            <person name="Goeker M."/>
        </authorList>
    </citation>
    <scope>NUCLEOTIDE SEQUENCE [LARGE SCALE GENOMIC DNA]</scope>
    <source>
        <strain evidence="12 13">DSM 25797</strain>
    </source>
</reference>
<proteinExistence type="predicted"/>
<dbReference type="Proteomes" id="UP000276901">
    <property type="component" value="Unassembled WGS sequence"/>
</dbReference>
<keyword evidence="13" id="KW-1185">Reference proteome</keyword>
<accession>A0AAE6X5A8</accession>
<dbReference type="KEGG" id="fcl:A4G17_01995"/>
<evidence type="ECO:0000313" key="12">
    <source>
        <dbReference type="EMBL" id="RPE93857.1"/>
    </source>
</evidence>
<dbReference type="EMBL" id="CP015029">
    <property type="protein sequence ID" value="QIM64312.1"/>
    <property type="molecule type" value="Genomic_DNA"/>
</dbReference>
<keyword evidence="3" id="KW-1134">Transmembrane beta strand</keyword>
<evidence type="ECO:0000256" key="9">
    <source>
        <dbReference type="SAM" id="SignalP"/>
    </source>
</evidence>
<sequence length="301" mass="32197">MKPLKLTVAACLLASIVPNLSLANDLSKRVGTNEAKIENLETRLGLTTNQAVAAVNLAAENQSKKADKTYVDAKLREKANLADIETRFVDVHAILGGKADKTELAQKSDKTYVDGKLSEKADKTELAKKADQSYVDGKLNEKADKTELAKKADQSYVDGKLSEKADKTALTALDLRVKQNQEAIASLKPANIEGLKARTAKLEASVSKLNAQVQSNTQRLDKLNEELKRGLATQAALSGLFQPYSVGKFNVTAAVGGYQSKSAVAVGAGYRFNAHFAAKAGVAMSTGDNNASYNVGVNYEF</sequence>
<evidence type="ECO:0000256" key="7">
    <source>
        <dbReference type="ARBA" id="ARBA00023237"/>
    </source>
</evidence>
<gene>
    <name evidence="11" type="ORF">A4G17_01995</name>
    <name evidence="12" type="ORF">EDC49_1372</name>
</gene>
<comment type="subcellular location">
    <subcellularLocation>
        <location evidence="2">Cell outer membrane</location>
    </subcellularLocation>
    <subcellularLocation>
        <location evidence="1">Cell surface</location>
    </subcellularLocation>
</comment>
<keyword evidence="5 9" id="KW-0732">Signal</keyword>
<feature type="domain" description="Trimeric autotransporter adhesin YadA-like C-terminal membrane anchor" evidence="10">
    <location>
        <begin position="241"/>
        <end position="301"/>
    </location>
</feature>
<feature type="chain" id="PRO_5042279393" evidence="9">
    <location>
        <begin position="24"/>
        <end position="301"/>
    </location>
</feature>
<evidence type="ECO:0000259" key="10">
    <source>
        <dbReference type="Pfam" id="PF03895"/>
    </source>
</evidence>
<dbReference type="AlphaFoldDB" id="A0AAE6X5A8"/>
<keyword evidence="8" id="KW-0175">Coiled coil</keyword>
<protein>
    <submittedName>
        <fullName evidence="12">YadA-like protein</fullName>
    </submittedName>
</protein>
<dbReference type="Pfam" id="PF03895">
    <property type="entry name" value="YadA_anchor"/>
    <property type="match status" value="1"/>
</dbReference>
<keyword evidence="6" id="KW-0472">Membrane</keyword>
<keyword evidence="4" id="KW-0812">Transmembrane</keyword>
<dbReference type="Proteomes" id="UP000502287">
    <property type="component" value="Chromosome"/>
</dbReference>
<evidence type="ECO:0000313" key="11">
    <source>
        <dbReference type="EMBL" id="QIM64312.1"/>
    </source>
</evidence>
<evidence type="ECO:0000256" key="2">
    <source>
        <dbReference type="ARBA" id="ARBA00004442"/>
    </source>
</evidence>
<feature type="coiled-coil region" evidence="8">
    <location>
        <begin position="192"/>
        <end position="226"/>
    </location>
</feature>
<evidence type="ECO:0000256" key="4">
    <source>
        <dbReference type="ARBA" id="ARBA00022692"/>
    </source>
</evidence>
<feature type="signal peptide" evidence="9">
    <location>
        <begin position="1"/>
        <end position="23"/>
    </location>
</feature>
<evidence type="ECO:0000256" key="8">
    <source>
        <dbReference type="SAM" id="Coils"/>
    </source>
</evidence>
<evidence type="ECO:0000256" key="3">
    <source>
        <dbReference type="ARBA" id="ARBA00022452"/>
    </source>
</evidence>
<evidence type="ECO:0000313" key="14">
    <source>
        <dbReference type="Proteomes" id="UP000502287"/>
    </source>
</evidence>
<dbReference type="GO" id="GO:0009279">
    <property type="term" value="C:cell outer membrane"/>
    <property type="evidence" value="ECO:0007669"/>
    <property type="project" value="UniProtKB-SubCell"/>
</dbReference>
<evidence type="ECO:0000256" key="1">
    <source>
        <dbReference type="ARBA" id="ARBA00004241"/>
    </source>
</evidence>
<reference evidence="11 14" key="1">
    <citation type="submission" date="2016-03" db="EMBL/GenBank/DDBJ databases">
        <authorList>
            <person name="Hansen M.J."/>
            <person name="Bojesen A.M."/>
            <person name="Planet P."/>
        </authorList>
    </citation>
    <scope>NUCLEOTIDE SEQUENCE [LARGE SCALE GENOMIC DNA]</scope>
    <source>
        <strain evidence="11 14">HPA 21</strain>
    </source>
</reference>
<dbReference type="SUPFAM" id="SSF54523">
    <property type="entry name" value="Pili subunits"/>
    <property type="match status" value="1"/>
</dbReference>
<dbReference type="GO" id="GO:0009986">
    <property type="term" value="C:cell surface"/>
    <property type="evidence" value="ECO:0007669"/>
    <property type="project" value="UniProtKB-SubCell"/>
</dbReference>
<organism evidence="11 14">
    <name type="scientific">Frederiksenia canicola</name>
    <dbReference type="NCBI Taxonomy" id="123824"/>
    <lineage>
        <taxon>Bacteria</taxon>
        <taxon>Pseudomonadati</taxon>
        <taxon>Pseudomonadota</taxon>
        <taxon>Gammaproteobacteria</taxon>
        <taxon>Pasteurellales</taxon>
        <taxon>Pasteurellaceae</taxon>
        <taxon>Frederiksenia</taxon>
    </lineage>
</organism>
<evidence type="ECO:0000256" key="6">
    <source>
        <dbReference type="ARBA" id="ARBA00023136"/>
    </source>
</evidence>
<keyword evidence="7" id="KW-0998">Cell outer membrane</keyword>
<evidence type="ECO:0000256" key="5">
    <source>
        <dbReference type="ARBA" id="ARBA00022729"/>
    </source>
</evidence>
<dbReference type="EMBL" id="RKQT01000002">
    <property type="protein sequence ID" value="RPE93857.1"/>
    <property type="molecule type" value="Genomic_DNA"/>
</dbReference>
<dbReference type="InterPro" id="IPR045584">
    <property type="entry name" value="Pilin-like"/>
</dbReference>